<feature type="region of interest" description="Disordered" evidence="1">
    <location>
        <begin position="115"/>
        <end position="176"/>
    </location>
</feature>
<dbReference type="InterPro" id="IPR058594">
    <property type="entry name" value="PB1-like_dom_pln"/>
</dbReference>
<comment type="caution">
    <text evidence="3">The sequence shown here is derived from an EMBL/GenBank/DDBJ whole genome shotgun (WGS) entry which is preliminary data.</text>
</comment>
<dbReference type="Proteomes" id="UP001341840">
    <property type="component" value="Unassembled WGS sequence"/>
</dbReference>
<keyword evidence="4" id="KW-1185">Reference proteome</keyword>
<proteinExistence type="predicted"/>
<feature type="non-terminal residue" evidence="3">
    <location>
        <position position="176"/>
    </location>
</feature>
<evidence type="ECO:0000313" key="4">
    <source>
        <dbReference type="Proteomes" id="UP001341840"/>
    </source>
</evidence>
<feature type="domain" description="PB1-like" evidence="2">
    <location>
        <begin position="3"/>
        <end position="105"/>
    </location>
</feature>
<dbReference type="EMBL" id="JASCZI010251301">
    <property type="protein sequence ID" value="MED6215450.1"/>
    <property type="molecule type" value="Genomic_DNA"/>
</dbReference>
<accession>A0ABU6Z1I2</accession>
<name>A0ABU6Z1I2_9FABA</name>
<feature type="compositionally biased region" description="Low complexity" evidence="1">
    <location>
        <begin position="116"/>
        <end position="127"/>
    </location>
</feature>
<evidence type="ECO:0000256" key="1">
    <source>
        <dbReference type="SAM" id="MobiDB-lite"/>
    </source>
</evidence>
<reference evidence="3 4" key="1">
    <citation type="journal article" date="2023" name="Plants (Basel)">
        <title>Bridging the Gap: Combining Genomics and Transcriptomics Approaches to Understand Stylosanthes scabra, an Orphan Legume from the Brazilian Caatinga.</title>
        <authorList>
            <person name="Ferreira-Neto J.R.C."/>
            <person name="da Silva M.D."/>
            <person name="Binneck E."/>
            <person name="de Melo N.F."/>
            <person name="da Silva R.H."/>
            <person name="de Melo A.L.T.M."/>
            <person name="Pandolfi V."/>
            <person name="Bustamante F.O."/>
            <person name="Brasileiro-Vidal A.C."/>
            <person name="Benko-Iseppon A.M."/>
        </authorList>
    </citation>
    <scope>NUCLEOTIDE SEQUENCE [LARGE SCALE GENOMIC DNA]</scope>
    <source>
        <tissue evidence="3">Leaves</tissue>
    </source>
</reference>
<dbReference type="Pfam" id="PF26130">
    <property type="entry name" value="PB1-like"/>
    <property type="match status" value="1"/>
</dbReference>
<evidence type="ECO:0000313" key="3">
    <source>
        <dbReference type="EMBL" id="MED6215450.1"/>
    </source>
</evidence>
<evidence type="ECO:0000259" key="2">
    <source>
        <dbReference type="Pfam" id="PF26130"/>
    </source>
</evidence>
<protein>
    <recommendedName>
        <fullName evidence="2">PB1-like domain-containing protein</fullName>
    </recommendedName>
</protein>
<gene>
    <name evidence="3" type="ORF">PIB30_113808</name>
</gene>
<organism evidence="3 4">
    <name type="scientific">Stylosanthes scabra</name>
    <dbReference type="NCBI Taxonomy" id="79078"/>
    <lineage>
        <taxon>Eukaryota</taxon>
        <taxon>Viridiplantae</taxon>
        <taxon>Streptophyta</taxon>
        <taxon>Embryophyta</taxon>
        <taxon>Tracheophyta</taxon>
        <taxon>Spermatophyta</taxon>
        <taxon>Magnoliopsida</taxon>
        <taxon>eudicotyledons</taxon>
        <taxon>Gunneridae</taxon>
        <taxon>Pentapetalae</taxon>
        <taxon>rosids</taxon>
        <taxon>fabids</taxon>
        <taxon>Fabales</taxon>
        <taxon>Fabaceae</taxon>
        <taxon>Papilionoideae</taxon>
        <taxon>50 kb inversion clade</taxon>
        <taxon>dalbergioids sensu lato</taxon>
        <taxon>Dalbergieae</taxon>
        <taxon>Pterocarpus clade</taxon>
        <taxon>Stylosanthes</taxon>
    </lineage>
</organism>
<feature type="compositionally biased region" description="Basic residues" evidence="1">
    <location>
        <begin position="162"/>
        <end position="176"/>
    </location>
</feature>
<sequence length="176" mass="20038">MSIYVVPVFHHGGTLVTLPNGSVRYVDGKVEKYPPMDIDFVNWKDLETLGKLIGYVRFEAMYWHEVPATEFGDGLHKIQGDRDINDMCDFTMMHHLDEIHIYLEHPIDVPIEAEVDLSGSSSSSDSYESAEDEAYKPPPPGYESDASEDESPRNTMRSKVVSPRKKTVKPRSKRYT</sequence>